<keyword evidence="4" id="KW-1185">Reference proteome</keyword>
<proteinExistence type="predicted"/>
<name>A0A0D2LGP6_9CHLO</name>
<evidence type="ECO:0000313" key="4">
    <source>
        <dbReference type="Proteomes" id="UP000054498"/>
    </source>
</evidence>
<reference evidence="3 4" key="1">
    <citation type="journal article" date="2013" name="BMC Genomics">
        <title>Reconstruction of the lipid metabolism for the microalga Monoraphidium neglectum from its genome sequence reveals characteristics suitable for biofuel production.</title>
        <authorList>
            <person name="Bogen C."/>
            <person name="Al-Dilaimi A."/>
            <person name="Albersmeier A."/>
            <person name="Wichmann J."/>
            <person name="Grundmann M."/>
            <person name="Rupp O."/>
            <person name="Lauersen K.J."/>
            <person name="Blifernez-Klassen O."/>
            <person name="Kalinowski J."/>
            <person name="Goesmann A."/>
            <person name="Mussgnug J.H."/>
            <person name="Kruse O."/>
        </authorList>
    </citation>
    <scope>NUCLEOTIDE SEQUENCE [LARGE SCALE GENOMIC DNA]</scope>
    <source>
        <strain evidence="3 4">SAG 48.87</strain>
    </source>
</reference>
<feature type="signal peptide" evidence="2">
    <location>
        <begin position="1"/>
        <end position="17"/>
    </location>
</feature>
<dbReference type="Proteomes" id="UP000054498">
    <property type="component" value="Unassembled WGS sequence"/>
</dbReference>
<dbReference type="AlphaFoldDB" id="A0A0D2LGP6"/>
<dbReference type="KEGG" id="mng:MNEG_16735"/>
<sequence length="144" mass="15914">LFRGSLVYLPLLLLALAIHRRPNTHELDAAAVEALLADQWAAARARVASLRAAAASAAPDVRLRSVEERLGWIEELRWQLRQMRPEVRCPSRALAEDSEGGDNLQRQQQQQQQLQQQQQQEQQEEEESVEGAAGSRIGGGDGGA</sequence>
<protein>
    <submittedName>
        <fullName evidence="3">Uncharacterized protein</fullName>
    </submittedName>
</protein>
<keyword evidence="2" id="KW-0732">Signal</keyword>
<feature type="chain" id="PRO_5002257882" evidence="2">
    <location>
        <begin position="18"/>
        <end position="144"/>
    </location>
</feature>
<feature type="region of interest" description="Disordered" evidence="1">
    <location>
        <begin position="91"/>
        <end position="144"/>
    </location>
</feature>
<feature type="compositionally biased region" description="Low complexity" evidence="1">
    <location>
        <begin position="105"/>
        <end position="121"/>
    </location>
</feature>
<evidence type="ECO:0000313" key="3">
    <source>
        <dbReference type="EMBL" id="KIY91229.1"/>
    </source>
</evidence>
<evidence type="ECO:0000256" key="2">
    <source>
        <dbReference type="SAM" id="SignalP"/>
    </source>
</evidence>
<dbReference type="EMBL" id="KK106931">
    <property type="protein sequence ID" value="KIY91229.1"/>
    <property type="molecule type" value="Genomic_DNA"/>
</dbReference>
<organism evidence="3 4">
    <name type="scientific">Monoraphidium neglectum</name>
    <dbReference type="NCBI Taxonomy" id="145388"/>
    <lineage>
        <taxon>Eukaryota</taxon>
        <taxon>Viridiplantae</taxon>
        <taxon>Chlorophyta</taxon>
        <taxon>core chlorophytes</taxon>
        <taxon>Chlorophyceae</taxon>
        <taxon>CS clade</taxon>
        <taxon>Sphaeropleales</taxon>
        <taxon>Selenastraceae</taxon>
        <taxon>Monoraphidium</taxon>
    </lineage>
</organism>
<evidence type="ECO:0000256" key="1">
    <source>
        <dbReference type="SAM" id="MobiDB-lite"/>
    </source>
</evidence>
<dbReference type="GeneID" id="25734524"/>
<accession>A0A0D2LGP6</accession>
<gene>
    <name evidence="3" type="ORF">MNEG_16735</name>
</gene>
<feature type="non-terminal residue" evidence="3">
    <location>
        <position position="1"/>
    </location>
</feature>
<dbReference type="RefSeq" id="XP_013890249.1">
    <property type="nucleotide sequence ID" value="XM_014034795.1"/>
</dbReference>